<name>A0A4P6Q654_9ACTN</name>
<dbReference type="PANTHER" id="PTHR23416:SF23">
    <property type="entry name" value="ACETYLTRANSFERASE C18B11.09C-RELATED"/>
    <property type="match status" value="1"/>
</dbReference>
<dbReference type="GO" id="GO:0008925">
    <property type="term" value="F:maltose O-acetyltransferase activity"/>
    <property type="evidence" value="ECO:0007669"/>
    <property type="project" value="UniProtKB-EC"/>
</dbReference>
<sequence>MRVSRLVSWVLRTLWSWARRHADVRSGSRAARRFAAYGPGTSIAFPPATVFGERWIALGAHTLLGADITLTAGMVPGQELGAAGPLIRIGDGCTIGRGSHVVAHRSIELGDDVFTGPYVYITDQNHVYTDVDVPVGRQWPADDPVRIGDGTWIGANAVVLPGVRLGRNCVVAAATVVRPGEYPDHSVVAGIPGRVVRRYDPEAGWVPPLRGGESAGGDGDDTAGPLDRGNIAPPEV</sequence>
<evidence type="ECO:0000313" key="5">
    <source>
        <dbReference type="Proteomes" id="UP000292235"/>
    </source>
</evidence>
<evidence type="ECO:0000256" key="2">
    <source>
        <dbReference type="ARBA" id="ARBA00022679"/>
    </source>
</evidence>
<dbReference type="Proteomes" id="UP000292235">
    <property type="component" value="Chromosome"/>
</dbReference>
<keyword evidence="5" id="KW-1185">Reference proteome</keyword>
<dbReference type="SUPFAM" id="SSF51161">
    <property type="entry name" value="Trimeric LpxA-like enzymes"/>
    <property type="match status" value="1"/>
</dbReference>
<dbReference type="RefSeq" id="WP_131100051.1">
    <property type="nucleotide sequence ID" value="NZ_CP036455.1"/>
</dbReference>
<keyword evidence="4" id="KW-0012">Acyltransferase</keyword>
<reference evidence="4 5" key="1">
    <citation type="submission" date="2019-02" db="EMBL/GenBank/DDBJ databases">
        <authorList>
            <person name="Khodamoradi S."/>
            <person name="Hahnke R.L."/>
            <person name="Kaempfer P."/>
            <person name="Schumann P."/>
            <person name="Rohde M."/>
            <person name="Steinert M."/>
            <person name="Luzhetskyy A."/>
            <person name="Wink J."/>
            <person name="Ruckert C."/>
        </authorList>
    </citation>
    <scope>NUCLEOTIDE SEQUENCE [LARGE SCALE GENOMIC DNA]</scope>
    <source>
        <strain evidence="4 5">M2</strain>
    </source>
</reference>
<dbReference type="Pfam" id="PF14602">
    <property type="entry name" value="Hexapep_2"/>
    <property type="match status" value="1"/>
</dbReference>
<feature type="region of interest" description="Disordered" evidence="3">
    <location>
        <begin position="205"/>
        <end position="236"/>
    </location>
</feature>
<dbReference type="AlphaFoldDB" id="A0A4P6Q654"/>
<keyword evidence="2 4" id="KW-0808">Transferase</keyword>
<evidence type="ECO:0000256" key="1">
    <source>
        <dbReference type="ARBA" id="ARBA00007274"/>
    </source>
</evidence>
<evidence type="ECO:0000313" key="4">
    <source>
        <dbReference type="EMBL" id="QBI55790.1"/>
    </source>
</evidence>
<dbReference type="GO" id="GO:0005829">
    <property type="term" value="C:cytosol"/>
    <property type="evidence" value="ECO:0007669"/>
    <property type="project" value="TreeGrafter"/>
</dbReference>
<dbReference type="InterPro" id="IPR011004">
    <property type="entry name" value="Trimer_LpxA-like_sf"/>
</dbReference>
<dbReference type="OrthoDB" id="2643438at2"/>
<dbReference type="InterPro" id="IPR051159">
    <property type="entry name" value="Hexapeptide_acetyltransf"/>
</dbReference>
<dbReference type="CDD" id="cd04647">
    <property type="entry name" value="LbH_MAT_like"/>
    <property type="match status" value="1"/>
</dbReference>
<comment type="similarity">
    <text evidence="1">Belongs to the transferase hexapeptide repeat family.</text>
</comment>
<gene>
    <name evidence="4" type="primary">maa1</name>
    <name evidence="4" type="ORF">EKD16_20135</name>
</gene>
<dbReference type="Pfam" id="PF00132">
    <property type="entry name" value="Hexapep"/>
    <property type="match status" value="1"/>
</dbReference>
<protein>
    <submittedName>
        <fullName evidence="4">Maltose O-acetyltransferase</fullName>
        <ecNumber evidence="4">2.3.1.79</ecNumber>
    </submittedName>
</protein>
<dbReference type="EC" id="2.3.1.79" evidence="4"/>
<dbReference type="InterPro" id="IPR001451">
    <property type="entry name" value="Hexapep"/>
</dbReference>
<evidence type="ECO:0000256" key="3">
    <source>
        <dbReference type="SAM" id="MobiDB-lite"/>
    </source>
</evidence>
<dbReference type="PANTHER" id="PTHR23416">
    <property type="entry name" value="SIALIC ACID SYNTHASE-RELATED"/>
    <property type="match status" value="1"/>
</dbReference>
<accession>A0A4P6Q654</accession>
<proteinExistence type="inferred from homology"/>
<dbReference type="EMBL" id="CP036455">
    <property type="protein sequence ID" value="QBI55790.1"/>
    <property type="molecule type" value="Genomic_DNA"/>
</dbReference>
<dbReference type="KEGG" id="strr:EKD16_20135"/>
<organism evidence="4 5">
    <name type="scientific">Streptomonospora litoralis</name>
    <dbReference type="NCBI Taxonomy" id="2498135"/>
    <lineage>
        <taxon>Bacteria</taxon>
        <taxon>Bacillati</taxon>
        <taxon>Actinomycetota</taxon>
        <taxon>Actinomycetes</taxon>
        <taxon>Streptosporangiales</taxon>
        <taxon>Nocardiopsidaceae</taxon>
        <taxon>Streptomonospora</taxon>
    </lineage>
</organism>
<dbReference type="Gene3D" id="2.160.10.10">
    <property type="entry name" value="Hexapeptide repeat proteins"/>
    <property type="match status" value="1"/>
</dbReference>